<keyword evidence="3" id="KW-0808">Transferase</keyword>
<dbReference type="PANTHER" id="PTHR12001">
    <property type="entry name" value="GERANYLGERANYL PYROPHOSPHATE SYNTHASE"/>
    <property type="match status" value="1"/>
</dbReference>
<dbReference type="SFLD" id="SFLDG01017">
    <property type="entry name" value="Polyprenyl_Transferase_Like"/>
    <property type="match status" value="1"/>
</dbReference>
<evidence type="ECO:0000256" key="2">
    <source>
        <dbReference type="ARBA" id="ARBA00022842"/>
    </source>
</evidence>
<dbReference type="InterPro" id="IPR000092">
    <property type="entry name" value="Polyprenyl_synt"/>
</dbReference>
<sequence length="346" mass="35984">MGSFVIDREGHEAAGILARTRLAVDPALRGAVQTLPPAMRRIAAYHFGWQNADGSPAAGDAGKAIRPALVLATVRALGGSAEQAVPAAAAVELVHNFTLLHDDVFDHDPTRRHRSTAWSVFGIPDAILAGDAMHALAVRILSEDVHPRAAGAAARLSECVLQLCEGQHSDCAFEHSPDVSLDECLAMAEAKTGALLGCACALGAMYAGADDEAVDAMDAFGRQVGLAFQLIDDLIGIWGDASVTGKPVGADLVARKKSLPVVAALRSATPAAQELAGIYRSERPLGSGEVHRAADAVERAGASDWAQIQACDRMADAIGHLSRAVPDGRAAGDLLALAELVTRRAH</sequence>
<dbReference type="PROSITE" id="PS00444">
    <property type="entry name" value="POLYPRENYL_SYNTHASE_2"/>
    <property type="match status" value="1"/>
</dbReference>
<dbReference type="EMBL" id="JANFNG010000002">
    <property type="protein sequence ID" value="MCQ4079987.1"/>
    <property type="molecule type" value="Genomic_DNA"/>
</dbReference>
<dbReference type="RefSeq" id="WP_255918850.1">
    <property type="nucleotide sequence ID" value="NZ_JANFNG010000002.1"/>
</dbReference>
<dbReference type="InterPro" id="IPR033749">
    <property type="entry name" value="Polyprenyl_synt_CS"/>
</dbReference>
<protein>
    <submittedName>
        <fullName evidence="4">Polyprenyl synthetase family protein</fullName>
    </submittedName>
</protein>
<evidence type="ECO:0000256" key="3">
    <source>
        <dbReference type="RuleBase" id="RU004466"/>
    </source>
</evidence>
<dbReference type="SFLD" id="SFLDS00005">
    <property type="entry name" value="Isoprenoid_Synthase_Type_I"/>
    <property type="match status" value="1"/>
</dbReference>
<dbReference type="CDD" id="cd00685">
    <property type="entry name" value="Trans_IPPS_HT"/>
    <property type="match status" value="1"/>
</dbReference>
<dbReference type="PROSITE" id="PS00723">
    <property type="entry name" value="POLYPRENYL_SYNTHASE_1"/>
    <property type="match status" value="1"/>
</dbReference>
<dbReference type="NCBIfam" id="NF041169">
    <property type="entry name" value="f2_encap_cargo4"/>
    <property type="match status" value="1"/>
</dbReference>
<evidence type="ECO:0000256" key="1">
    <source>
        <dbReference type="ARBA" id="ARBA00022723"/>
    </source>
</evidence>
<dbReference type="Pfam" id="PF00348">
    <property type="entry name" value="polyprenyl_synt"/>
    <property type="match status" value="1"/>
</dbReference>
<proteinExistence type="inferred from homology"/>
<keyword evidence="2" id="KW-0460">Magnesium</keyword>
<reference evidence="4" key="1">
    <citation type="submission" date="2022-06" db="EMBL/GenBank/DDBJ databases">
        <title>Draft genome sequence of Streptomyces sp. RB6PN25 isolated from peat swamp forest in Thailand.</title>
        <authorList>
            <person name="Duangmal K."/>
            <person name="Klaysubun C."/>
        </authorList>
    </citation>
    <scope>NUCLEOTIDE SEQUENCE</scope>
    <source>
        <strain evidence="4">RB6PN25</strain>
    </source>
</reference>
<dbReference type="SUPFAM" id="SSF48576">
    <property type="entry name" value="Terpenoid synthases"/>
    <property type="match status" value="1"/>
</dbReference>
<evidence type="ECO:0000313" key="5">
    <source>
        <dbReference type="Proteomes" id="UP001057702"/>
    </source>
</evidence>
<evidence type="ECO:0000313" key="4">
    <source>
        <dbReference type="EMBL" id="MCQ4079987.1"/>
    </source>
</evidence>
<organism evidence="4 5">
    <name type="scientific">Streptomyces humicola</name>
    <dbReference type="NCBI Taxonomy" id="2953240"/>
    <lineage>
        <taxon>Bacteria</taxon>
        <taxon>Bacillati</taxon>
        <taxon>Actinomycetota</taxon>
        <taxon>Actinomycetes</taxon>
        <taxon>Kitasatosporales</taxon>
        <taxon>Streptomycetaceae</taxon>
        <taxon>Streptomyces</taxon>
    </lineage>
</organism>
<accession>A0ABT1PTY4</accession>
<comment type="caution">
    <text evidence="4">The sequence shown here is derived from an EMBL/GenBank/DDBJ whole genome shotgun (WGS) entry which is preliminary data.</text>
</comment>
<name>A0ABT1PTY4_9ACTN</name>
<dbReference type="PANTHER" id="PTHR12001:SF86">
    <property type="entry name" value="GERANYLGERANYL DIPHOSPHATE SYNTHASE"/>
    <property type="match status" value="1"/>
</dbReference>
<comment type="similarity">
    <text evidence="3">Belongs to the FPP/GGPP synthase family.</text>
</comment>
<keyword evidence="5" id="KW-1185">Reference proteome</keyword>
<gene>
    <name evidence="4" type="ORF">NGB36_05120</name>
</gene>
<dbReference type="Proteomes" id="UP001057702">
    <property type="component" value="Unassembled WGS sequence"/>
</dbReference>
<dbReference type="InterPro" id="IPR008949">
    <property type="entry name" value="Isoprenoid_synthase_dom_sf"/>
</dbReference>
<keyword evidence="1" id="KW-0479">Metal-binding</keyword>
<dbReference type="Gene3D" id="1.10.600.10">
    <property type="entry name" value="Farnesyl Diphosphate Synthase"/>
    <property type="match status" value="1"/>
</dbReference>